<dbReference type="AlphaFoldDB" id="A0AAD6SFQ5"/>
<protein>
    <submittedName>
        <fullName evidence="2">Uncharacterized protein</fullName>
    </submittedName>
</protein>
<comment type="caution">
    <text evidence="2">The sequence shown here is derived from an EMBL/GenBank/DDBJ whole genome shotgun (WGS) entry which is preliminary data.</text>
</comment>
<keyword evidence="1" id="KW-1133">Transmembrane helix</keyword>
<accession>A0AAD6SFQ5</accession>
<gene>
    <name evidence="2" type="ORF">C8F04DRAFT_1190173</name>
</gene>
<organism evidence="2 3">
    <name type="scientific">Mycena alexandri</name>
    <dbReference type="NCBI Taxonomy" id="1745969"/>
    <lineage>
        <taxon>Eukaryota</taxon>
        <taxon>Fungi</taxon>
        <taxon>Dikarya</taxon>
        <taxon>Basidiomycota</taxon>
        <taxon>Agaricomycotina</taxon>
        <taxon>Agaricomycetes</taxon>
        <taxon>Agaricomycetidae</taxon>
        <taxon>Agaricales</taxon>
        <taxon>Marasmiineae</taxon>
        <taxon>Mycenaceae</taxon>
        <taxon>Mycena</taxon>
    </lineage>
</organism>
<evidence type="ECO:0000256" key="1">
    <source>
        <dbReference type="SAM" id="Phobius"/>
    </source>
</evidence>
<dbReference type="Proteomes" id="UP001218188">
    <property type="component" value="Unassembled WGS sequence"/>
</dbReference>
<keyword evidence="3" id="KW-1185">Reference proteome</keyword>
<keyword evidence="1" id="KW-0472">Membrane</keyword>
<feature type="transmembrane region" description="Helical" evidence="1">
    <location>
        <begin position="184"/>
        <end position="205"/>
    </location>
</feature>
<dbReference type="EMBL" id="JARJCM010000133">
    <property type="protein sequence ID" value="KAJ7026774.1"/>
    <property type="molecule type" value="Genomic_DNA"/>
</dbReference>
<sequence length="226" mass="24045">MDALLVVPRAVRATLWVRKQRAKNVSWDTTTKSQVAILTAGATIVATNALGFTGVILDVAAACIALLASTTLQRYIAVVEKQLDAIQDASPEQLKEIADFINADQLVSSAPRTISLDVYRRMVGKLGDRLVALHSVPNHGDSEGGEILTVEASGDAAGIAMQSGVLCFFGSVLCLAIASQPRTVWVSSSVILALITFLPLVLQALGRAGIRVFGRFRAVSTHLETY</sequence>
<evidence type="ECO:0000313" key="2">
    <source>
        <dbReference type="EMBL" id="KAJ7026774.1"/>
    </source>
</evidence>
<feature type="transmembrane region" description="Helical" evidence="1">
    <location>
        <begin position="35"/>
        <end position="68"/>
    </location>
</feature>
<feature type="transmembrane region" description="Helical" evidence="1">
    <location>
        <begin position="156"/>
        <end position="178"/>
    </location>
</feature>
<evidence type="ECO:0000313" key="3">
    <source>
        <dbReference type="Proteomes" id="UP001218188"/>
    </source>
</evidence>
<proteinExistence type="predicted"/>
<reference evidence="2" key="1">
    <citation type="submission" date="2023-03" db="EMBL/GenBank/DDBJ databases">
        <title>Massive genome expansion in bonnet fungi (Mycena s.s.) driven by repeated elements and novel gene families across ecological guilds.</title>
        <authorList>
            <consortium name="Lawrence Berkeley National Laboratory"/>
            <person name="Harder C.B."/>
            <person name="Miyauchi S."/>
            <person name="Viragh M."/>
            <person name="Kuo A."/>
            <person name="Thoen E."/>
            <person name="Andreopoulos B."/>
            <person name="Lu D."/>
            <person name="Skrede I."/>
            <person name="Drula E."/>
            <person name="Henrissat B."/>
            <person name="Morin E."/>
            <person name="Kohler A."/>
            <person name="Barry K."/>
            <person name="LaButti K."/>
            <person name="Morin E."/>
            <person name="Salamov A."/>
            <person name="Lipzen A."/>
            <person name="Mereny Z."/>
            <person name="Hegedus B."/>
            <person name="Baldrian P."/>
            <person name="Stursova M."/>
            <person name="Weitz H."/>
            <person name="Taylor A."/>
            <person name="Grigoriev I.V."/>
            <person name="Nagy L.G."/>
            <person name="Martin F."/>
            <person name="Kauserud H."/>
        </authorList>
    </citation>
    <scope>NUCLEOTIDE SEQUENCE</scope>
    <source>
        <strain evidence="2">CBHHK200</strain>
    </source>
</reference>
<keyword evidence="1" id="KW-0812">Transmembrane</keyword>
<name>A0AAD6SFQ5_9AGAR</name>